<dbReference type="EMBL" id="BK015207">
    <property type="protein sequence ID" value="DAD95981.1"/>
    <property type="molecule type" value="Genomic_DNA"/>
</dbReference>
<sequence length="269" mass="31361">MEDEKTENLVVEDTTENVGEQATEEVVEGEKTTTEPIVEEEKKYTEAELDEILARKKRNMERKLRREYEKKYYNYSELMNVVGAGLGTNDMQEATKQLKEYYEEQGVKIPQSQRNFTDREEQILANADAEDIINSGYEDIVEEVDRLTKIGHENMTHREKLIFKTLAEKRQAIESEKELLSIGADKKVLASEEYKNFIKDNGLETVSAKKAYELFRKVQPKPQIEQVGDLTNSNPKRDKDFISEAEYDRMSPSEIEKNLDLIRKSMLKW</sequence>
<accession>A0A8S5NMF0</accession>
<feature type="region of interest" description="Disordered" evidence="1">
    <location>
        <begin position="15"/>
        <end position="35"/>
    </location>
</feature>
<evidence type="ECO:0000313" key="2">
    <source>
        <dbReference type="EMBL" id="DAD95981.1"/>
    </source>
</evidence>
<protein>
    <submittedName>
        <fullName evidence="2">Uncharacterized protein</fullName>
    </submittedName>
</protein>
<organism evidence="2">
    <name type="scientific">Myoviridae sp. ctSGm32</name>
    <dbReference type="NCBI Taxonomy" id="2826653"/>
    <lineage>
        <taxon>Viruses</taxon>
        <taxon>Duplodnaviria</taxon>
        <taxon>Heunggongvirae</taxon>
        <taxon>Uroviricota</taxon>
        <taxon>Caudoviricetes</taxon>
    </lineage>
</organism>
<reference evidence="2" key="1">
    <citation type="journal article" date="2021" name="Proc. Natl. Acad. Sci. U.S.A.">
        <title>A Catalog of Tens of Thousands of Viruses from Human Metagenomes Reveals Hidden Associations with Chronic Diseases.</title>
        <authorList>
            <person name="Tisza M.J."/>
            <person name="Buck C.B."/>
        </authorList>
    </citation>
    <scope>NUCLEOTIDE SEQUENCE</scope>
    <source>
        <strain evidence="2">CtSGm32</strain>
    </source>
</reference>
<evidence type="ECO:0000256" key="1">
    <source>
        <dbReference type="SAM" id="MobiDB-lite"/>
    </source>
</evidence>
<proteinExistence type="predicted"/>
<name>A0A8S5NMF0_9CAUD</name>